<dbReference type="Proteomes" id="UP000199032">
    <property type="component" value="Unassembled WGS sequence"/>
</dbReference>
<proteinExistence type="predicted"/>
<keyword evidence="2" id="KW-1185">Reference proteome</keyword>
<sequence length="174" mass="18966">MMPTHTPTDEELKNQVIRQVLAGDTAGAQQTANEIADTRQLRDAWQMMLFVESERGNVQALKHTILSCPDPALLASHFYLELPQLFIKAGDRAGAVEIAKAMGNAGVLPLIGIAAHMAQDGDMDGAHDALSHIEDEDLRAMILRKVIAYQPRIQRLDGINLDGDRATEDDSLAA</sequence>
<name>A0A0S4L2Q6_9BACT</name>
<evidence type="ECO:0000313" key="1">
    <source>
        <dbReference type="EMBL" id="CUS31937.1"/>
    </source>
</evidence>
<gene>
    <name evidence="1" type="ORF">COMA1_10338</name>
</gene>
<reference evidence="1 2" key="1">
    <citation type="submission" date="2015-10" db="EMBL/GenBank/DDBJ databases">
        <authorList>
            <person name="Gilbert D.G."/>
        </authorList>
    </citation>
    <scope>NUCLEOTIDE SEQUENCE [LARGE SCALE GENOMIC DNA]</scope>
    <source>
        <strain evidence="1">COMA1</strain>
    </source>
</reference>
<accession>A0A0S4L2Q6</accession>
<evidence type="ECO:0000313" key="2">
    <source>
        <dbReference type="Proteomes" id="UP000199032"/>
    </source>
</evidence>
<protein>
    <submittedName>
        <fullName evidence="1">Uncharacterized protein</fullName>
    </submittedName>
</protein>
<dbReference type="EMBL" id="CZQA01000001">
    <property type="protein sequence ID" value="CUS31937.1"/>
    <property type="molecule type" value="Genomic_DNA"/>
</dbReference>
<organism evidence="1 2">
    <name type="scientific">Candidatus Nitrospira nitrosa</name>
    <dbReference type="NCBI Taxonomy" id="1742972"/>
    <lineage>
        <taxon>Bacteria</taxon>
        <taxon>Pseudomonadati</taxon>
        <taxon>Nitrospirota</taxon>
        <taxon>Nitrospiria</taxon>
        <taxon>Nitrospirales</taxon>
        <taxon>Nitrospiraceae</taxon>
        <taxon>Nitrospira</taxon>
    </lineage>
</organism>
<dbReference type="RefSeq" id="WP_090742841.1">
    <property type="nucleotide sequence ID" value="NZ_CZQA01000001.1"/>
</dbReference>
<dbReference type="AlphaFoldDB" id="A0A0S4L2Q6"/>
<dbReference type="OrthoDB" id="9827180at2"/>